<evidence type="ECO:0000313" key="3">
    <source>
        <dbReference type="Proteomes" id="UP001172457"/>
    </source>
</evidence>
<organism evidence="2 3">
    <name type="scientific">Centaurea solstitialis</name>
    <name type="common">yellow star-thistle</name>
    <dbReference type="NCBI Taxonomy" id="347529"/>
    <lineage>
        <taxon>Eukaryota</taxon>
        <taxon>Viridiplantae</taxon>
        <taxon>Streptophyta</taxon>
        <taxon>Embryophyta</taxon>
        <taxon>Tracheophyta</taxon>
        <taxon>Spermatophyta</taxon>
        <taxon>Magnoliopsida</taxon>
        <taxon>eudicotyledons</taxon>
        <taxon>Gunneridae</taxon>
        <taxon>Pentapetalae</taxon>
        <taxon>asterids</taxon>
        <taxon>campanulids</taxon>
        <taxon>Asterales</taxon>
        <taxon>Asteraceae</taxon>
        <taxon>Carduoideae</taxon>
        <taxon>Cardueae</taxon>
        <taxon>Centaureinae</taxon>
        <taxon>Centaurea</taxon>
    </lineage>
</organism>
<evidence type="ECO:0000256" key="1">
    <source>
        <dbReference type="SAM" id="Coils"/>
    </source>
</evidence>
<keyword evidence="3" id="KW-1185">Reference proteome</keyword>
<gene>
    <name evidence="2" type="ORF">OSB04_011801</name>
</gene>
<sequence length="186" mass="21829">MPTHEDLQDTIENLKEETAFLSKELNTVESEIDVVRELMSALQAENFKLQENLNKEITDGKKLYKIYHKLVWTCKEIEWERRIIARSWKRRLGDRALYYRGVALTYVGLVRGYFSTWAHQYYHGPSLGLIWNYRPDESYEDHVMALHYPGGVVLEEECAMSVVNKETTNVDASHKEKQKKNKSSVK</sequence>
<reference evidence="2" key="1">
    <citation type="submission" date="2023-03" db="EMBL/GenBank/DDBJ databases">
        <title>Chromosome-scale reference genome and RAD-based genetic map of yellow starthistle (Centaurea solstitialis) reveal putative structural variation and QTLs associated with invader traits.</title>
        <authorList>
            <person name="Reatini B."/>
            <person name="Cang F.A."/>
            <person name="Jiang Q."/>
            <person name="Mckibben M.T.W."/>
            <person name="Barker M.S."/>
            <person name="Rieseberg L.H."/>
            <person name="Dlugosch K.M."/>
        </authorList>
    </citation>
    <scope>NUCLEOTIDE SEQUENCE</scope>
    <source>
        <strain evidence="2">CAN-66</strain>
        <tissue evidence="2">Leaf</tissue>
    </source>
</reference>
<protein>
    <submittedName>
        <fullName evidence="2">Uncharacterized protein</fullName>
    </submittedName>
</protein>
<keyword evidence="1" id="KW-0175">Coiled coil</keyword>
<dbReference type="Gene3D" id="6.10.250.3110">
    <property type="match status" value="1"/>
</dbReference>
<accession>A0AA38TT86</accession>
<dbReference type="EMBL" id="JARYMX010000003">
    <property type="protein sequence ID" value="KAJ9557187.1"/>
    <property type="molecule type" value="Genomic_DNA"/>
</dbReference>
<feature type="coiled-coil region" evidence="1">
    <location>
        <begin position="4"/>
        <end position="52"/>
    </location>
</feature>
<comment type="caution">
    <text evidence="2">The sequence shown here is derived from an EMBL/GenBank/DDBJ whole genome shotgun (WGS) entry which is preliminary data.</text>
</comment>
<dbReference type="Proteomes" id="UP001172457">
    <property type="component" value="Chromosome 3"/>
</dbReference>
<dbReference type="AlphaFoldDB" id="A0AA38TT86"/>
<name>A0AA38TT86_9ASTR</name>
<evidence type="ECO:0000313" key="2">
    <source>
        <dbReference type="EMBL" id="KAJ9557187.1"/>
    </source>
</evidence>
<proteinExistence type="predicted"/>